<keyword evidence="2" id="KW-0732">Signal</keyword>
<evidence type="ECO:0000256" key="1">
    <source>
        <dbReference type="ARBA" id="ARBA00023157"/>
    </source>
</evidence>
<dbReference type="GO" id="GO:0004252">
    <property type="term" value="F:serine-type endopeptidase activity"/>
    <property type="evidence" value="ECO:0007669"/>
    <property type="project" value="InterPro"/>
</dbReference>
<protein>
    <recommendedName>
        <fullName evidence="3">Peptidase S1 domain-containing protein</fullName>
    </recommendedName>
</protein>
<dbReference type="Ensembl" id="ENSSPAT00000006661.1">
    <property type="protein sequence ID" value="ENSSPAP00000006526.1"/>
    <property type="gene ID" value="ENSSPAG00000005004.1"/>
</dbReference>
<dbReference type="AlphaFoldDB" id="A0A3B4ZG16"/>
<sequence length="228" mass="25424">MARLTLVLLLLGLGVAVSTVVDLQKRIIGGRKCGPLVRHYHVKVIGRNGKYRSFCGGSLISDEPPLLTHEFRLHVLKRIVIRAPFTFVLCYFCIGQRHGFTIGQTVWIAGHGATEPRESPTLQCATIDVVDCNNLRNTLQNIFPNIYPVKIYQHWFCGQRAGVDICRGDSGGGVVTQNKIYGVISFLGDPDYVCRRAAAFMDVCNQNYLKWIKDTIKKPNKKCGLNCG</sequence>
<dbReference type="Gene3D" id="2.40.10.10">
    <property type="entry name" value="Trypsin-like serine proteases"/>
    <property type="match status" value="1"/>
</dbReference>
<dbReference type="GO" id="GO:0006508">
    <property type="term" value="P:proteolysis"/>
    <property type="evidence" value="ECO:0007669"/>
    <property type="project" value="InterPro"/>
</dbReference>
<feature type="chain" id="PRO_5017236189" description="Peptidase S1 domain-containing protein" evidence="2">
    <location>
        <begin position="19"/>
        <end position="228"/>
    </location>
</feature>
<keyword evidence="1" id="KW-1015">Disulfide bond</keyword>
<proteinExistence type="predicted"/>
<feature type="domain" description="Peptidase S1" evidence="3">
    <location>
        <begin position="27"/>
        <end position="217"/>
    </location>
</feature>
<dbReference type="InterPro" id="IPR001254">
    <property type="entry name" value="Trypsin_dom"/>
</dbReference>
<dbReference type="InterPro" id="IPR009003">
    <property type="entry name" value="Peptidase_S1_PA"/>
</dbReference>
<dbReference type="GeneTree" id="ENSGT00390000009571"/>
<dbReference type="InterPro" id="IPR050430">
    <property type="entry name" value="Peptidase_S1"/>
</dbReference>
<evidence type="ECO:0000259" key="3">
    <source>
        <dbReference type="PROSITE" id="PS50240"/>
    </source>
</evidence>
<dbReference type="STRING" id="144197.ENSSPAP00000006526"/>
<dbReference type="PANTHER" id="PTHR24276">
    <property type="entry name" value="POLYSERASE-RELATED"/>
    <property type="match status" value="1"/>
</dbReference>
<dbReference type="SMART" id="SM00020">
    <property type="entry name" value="Tryp_SPc"/>
    <property type="match status" value="1"/>
</dbReference>
<accession>A0A3B4ZG16</accession>
<evidence type="ECO:0000256" key="2">
    <source>
        <dbReference type="SAM" id="SignalP"/>
    </source>
</evidence>
<organism evidence="4">
    <name type="scientific">Stegastes partitus</name>
    <name type="common">bicolor damselfish</name>
    <dbReference type="NCBI Taxonomy" id="144197"/>
    <lineage>
        <taxon>Eukaryota</taxon>
        <taxon>Metazoa</taxon>
        <taxon>Chordata</taxon>
        <taxon>Craniata</taxon>
        <taxon>Vertebrata</taxon>
        <taxon>Euteleostomi</taxon>
        <taxon>Actinopterygii</taxon>
        <taxon>Neopterygii</taxon>
        <taxon>Teleostei</taxon>
        <taxon>Neoteleostei</taxon>
        <taxon>Acanthomorphata</taxon>
        <taxon>Ovalentaria</taxon>
        <taxon>Pomacentridae</taxon>
        <taxon>Stegastes</taxon>
    </lineage>
</organism>
<dbReference type="Pfam" id="PF00089">
    <property type="entry name" value="Trypsin"/>
    <property type="match status" value="1"/>
</dbReference>
<dbReference type="PROSITE" id="PS50240">
    <property type="entry name" value="TRYPSIN_DOM"/>
    <property type="match status" value="1"/>
</dbReference>
<evidence type="ECO:0000313" key="4">
    <source>
        <dbReference type="Ensembl" id="ENSSPAP00000006526.1"/>
    </source>
</evidence>
<dbReference type="SUPFAM" id="SSF50494">
    <property type="entry name" value="Trypsin-like serine proteases"/>
    <property type="match status" value="1"/>
</dbReference>
<name>A0A3B4ZG16_9TELE</name>
<dbReference type="InterPro" id="IPR043504">
    <property type="entry name" value="Peptidase_S1_PA_chymotrypsin"/>
</dbReference>
<reference evidence="4" key="1">
    <citation type="submission" date="2023-09" db="UniProtKB">
        <authorList>
            <consortium name="Ensembl"/>
        </authorList>
    </citation>
    <scope>IDENTIFICATION</scope>
</reference>
<feature type="signal peptide" evidence="2">
    <location>
        <begin position="1"/>
        <end position="18"/>
    </location>
</feature>
<dbReference type="PANTHER" id="PTHR24276:SF98">
    <property type="entry name" value="FI18310P1-RELATED"/>
    <property type="match status" value="1"/>
</dbReference>